<proteinExistence type="predicted"/>
<evidence type="ECO:0000313" key="3">
    <source>
        <dbReference type="Proteomes" id="UP001152797"/>
    </source>
</evidence>
<reference evidence="2 3" key="2">
    <citation type="submission" date="2024-05" db="EMBL/GenBank/DDBJ databases">
        <authorList>
            <person name="Chen Y."/>
            <person name="Shah S."/>
            <person name="Dougan E. K."/>
            <person name="Thang M."/>
            <person name="Chan C."/>
        </authorList>
    </citation>
    <scope>NUCLEOTIDE SEQUENCE [LARGE SCALE GENOMIC DNA]</scope>
</reference>
<comment type="caution">
    <text evidence="1">The sequence shown here is derived from an EMBL/GenBank/DDBJ whole genome shotgun (WGS) entry which is preliminary data.</text>
</comment>
<name>A0A9P1BUF7_9DINO</name>
<keyword evidence="3" id="KW-1185">Reference proteome</keyword>
<sequence length="244" mass="27205">MSGSSAPCQVFVVGLHFQGLEPALLQALNARISKEVAGKQSPELLNDWAKAAQPTLEDDVSAWWSRLPRHEQIERIQIARIPLPKHLLWGRCAEWLLEALPAGRGCRDPGTRPAKRQRQEIGWWHLERSRSDHRTLAQSLETSPAAARTIAESAWREIKLPSRQQFVNSIVADRDLLQALLDRSGAVGLPELPEALPATLLWMVQLLSSLLPERLVDEGHASLSYQRCGLVAPACRQCDMSVMP</sequence>
<accession>A0A9P1BUF7</accession>
<dbReference type="Proteomes" id="UP001152797">
    <property type="component" value="Unassembled WGS sequence"/>
</dbReference>
<evidence type="ECO:0000313" key="2">
    <source>
        <dbReference type="EMBL" id="CAL4766986.1"/>
    </source>
</evidence>
<dbReference type="EMBL" id="CAMXCT030000504">
    <property type="protein sequence ID" value="CAL4766986.1"/>
    <property type="molecule type" value="Genomic_DNA"/>
</dbReference>
<protein>
    <submittedName>
        <fullName evidence="2">Cap-specific mRNA (Nucleoside-2'-O-)-methyltransferase 2</fullName>
    </submittedName>
</protein>
<organism evidence="1">
    <name type="scientific">Cladocopium goreaui</name>
    <dbReference type="NCBI Taxonomy" id="2562237"/>
    <lineage>
        <taxon>Eukaryota</taxon>
        <taxon>Sar</taxon>
        <taxon>Alveolata</taxon>
        <taxon>Dinophyceae</taxon>
        <taxon>Suessiales</taxon>
        <taxon>Symbiodiniaceae</taxon>
        <taxon>Cladocopium</taxon>
    </lineage>
</organism>
<dbReference type="EMBL" id="CAMXCT020000504">
    <property type="protein sequence ID" value="CAL1133049.1"/>
    <property type="molecule type" value="Genomic_DNA"/>
</dbReference>
<dbReference type="EMBL" id="CAMXCT010000504">
    <property type="protein sequence ID" value="CAI3979674.1"/>
    <property type="molecule type" value="Genomic_DNA"/>
</dbReference>
<reference evidence="1" key="1">
    <citation type="submission" date="2022-10" db="EMBL/GenBank/DDBJ databases">
        <authorList>
            <person name="Chen Y."/>
            <person name="Dougan E. K."/>
            <person name="Chan C."/>
            <person name="Rhodes N."/>
            <person name="Thang M."/>
        </authorList>
    </citation>
    <scope>NUCLEOTIDE SEQUENCE</scope>
</reference>
<gene>
    <name evidence="1" type="ORF">C1SCF055_LOCUS7611</name>
</gene>
<evidence type="ECO:0000313" key="1">
    <source>
        <dbReference type="EMBL" id="CAI3979674.1"/>
    </source>
</evidence>
<dbReference type="AlphaFoldDB" id="A0A9P1BUF7"/>